<keyword evidence="3" id="KW-0520">NAD</keyword>
<dbReference type="Pfam" id="PF01370">
    <property type="entry name" value="Epimerase"/>
    <property type="match status" value="1"/>
</dbReference>
<evidence type="ECO:0000313" key="6">
    <source>
        <dbReference type="Proteomes" id="UP000184096"/>
    </source>
</evidence>
<dbReference type="Gene3D" id="3.40.50.720">
    <property type="entry name" value="NAD(P)-binding Rossmann-like Domain"/>
    <property type="match status" value="1"/>
</dbReference>
<dbReference type="SUPFAM" id="SSF51735">
    <property type="entry name" value="NAD(P)-binding Rossmann-fold domains"/>
    <property type="match status" value="1"/>
</dbReference>
<keyword evidence="6" id="KW-1185">Reference proteome</keyword>
<evidence type="ECO:0000256" key="3">
    <source>
        <dbReference type="ARBA" id="ARBA00023027"/>
    </source>
</evidence>
<feature type="domain" description="NAD-dependent epimerase/dehydratase" evidence="4">
    <location>
        <begin position="4"/>
        <end position="163"/>
    </location>
</feature>
<evidence type="ECO:0000313" key="5">
    <source>
        <dbReference type="EMBL" id="SHN63831.1"/>
    </source>
</evidence>
<dbReference type="EMBL" id="LT670849">
    <property type="protein sequence ID" value="SHN63831.1"/>
    <property type="molecule type" value="Genomic_DNA"/>
</dbReference>
<evidence type="ECO:0000256" key="2">
    <source>
        <dbReference type="ARBA" id="ARBA00023002"/>
    </source>
</evidence>
<gene>
    <name evidence="5" type="ORF">SAMN05444170_0485</name>
</gene>
<reference evidence="6" key="1">
    <citation type="submission" date="2016-11" db="EMBL/GenBank/DDBJ databases">
        <authorList>
            <person name="Varghese N."/>
            <person name="Submissions S."/>
        </authorList>
    </citation>
    <scope>NUCLEOTIDE SEQUENCE [LARGE SCALE GENOMIC DNA]</scope>
    <source>
        <strain evidence="6">GAS401</strain>
    </source>
</reference>
<comment type="similarity">
    <text evidence="1">Belongs to the NAD(P)-dependent epimerase/dehydratase family.</text>
</comment>
<dbReference type="InterPro" id="IPR036291">
    <property type="entry name" value="NAD(P)-bd_dom_sf"/>
</dbReference>
<dbReference type="InterPro" id="IPR001509">
    <property type="entry name" value="Epimerase_deHydtase"/>
</dbReference>
<dbReference type="PANTHER" id="PTHR43103:SF5">
    <property type="entry name" value="4-EPIMERASE, PUTATIVE (AFU_ORTHOLOGUE AFUA_7G00360)-RELATED"/>
    <property type="match status" value="1"/>
</dbReference>
<organism evidence="5 6">
    <name type="scientific">Bradyrhizobium erythrophlei</name>
    <dbReference type="NCBI Taxonomy" id="1437360"/>
    <lineage>
        <taxon>Bacteria</taxon>
        <taxon>Pseudomonadati</taxon>
        <taxon>Pseudomonadota</taxon>
        <taxon>Alphaproteobacteria</taxon>
        <taxon>Hyphomicrobiales</taxon>
        <taxon>Nitrobacteraceae</taxon>
        <taxon>Bradyrhizobium</taxon>
    </lineage>
</organism>
<dbReference type="AlphaFoldDB" id="A0A1M7SZG8"/>
<evidence type="ECO:0000259" key="4">
    <source>
        <dbReference type="Pfam" id="PF01370"/>
    </source>
</evidence>
<name>A0A1M7SZG8_9BRAD</name>
<protein>
    <submittedName>
        <fullName evidence="5">Uronate dehydrogenase</fullName>
    </submittedName>
</protein>
<proteinExistence type="inferred from homology"/>
<dbReference type="PANTHER" id="PTHR43103">
    <property type="entry name" value="NUCLEOSIDE-DIPHOSPHATE-SUGAR EPIMERASE"/>
    <property type="match status" value="1"/>
</dbReference>
<sequence length="272" mass="30266">MPRILMTGASGGIGTSLRKLLPPIYPDLLLSDLKAPADLGRGEKFKAADLANMAEVEAICEGVDGIIHFGGYSVEGPWDAILQSNIIGCYNLFEAAHKKGVKRIVFASSNHAVGFYPRYHRIGTDVTPRPDSRYGVSKAFGEAVGALYADKHGMKVTCIRIGNFGDKPLDHRRLSIWLKPEDLVQLCRIGLEHPDIHFEIFYGASNNERSWWDNHRAIDLGYRPTGRAEDFREHAFAEQAKLKPDPVGDFYQGGTFCGMEFDGDKKRIIDLK</sequence>
<accession>A0A1M7SZG8</accession>
<dbReference type="OrthoDB" id="8770295at2"/>
<dbReference type="GO" id="GO:0016491">
    <property type="term" value="F:oxidoreductase activity"/>
    <property type="evidence" value="ECO:0007669"/>
    <property type="project" value="UniProtKB-KW"/>
</dbReference>
<evidence type="ECO:0000256" key="1">
    <source>
        <dbReference type="ARBA" id="ARBA00007637"/>
    </source>
</evidence>
<keyword evidence="2" id="KW-0560">Oxidoreductase</keyword>
<dbReference type="Proteomes" id="UP000184096">
    <property type="component" value="Chromosome I"/>
</dbReference>
<dbReference type="RefSeq" id="WP_072816532.1">
    <property type="nucleotide sequence ID" value="NZ_LT670849.1"/>
</dbReference>